<gene>
    <name evidence="1" type="ORF">LOAG_13818</name>
</gene>
<name>A0A1S0TJ94_LOALO</name>
<dbReference type="RefSeq" id="XP_003149371.1">
    <property type="nucleotide sequence ID" value="XM_003149323.1"/>
</dbReference>
<sequence length="106" mass="12589">MQAYEMINGDHLELTIWSHEYWKILDHFIATKLWPECIKYKLCGIEITESQYYDNIDAVCELHYGSLIHDSTEMYLNWASNDIQQSNLPCSIEFDGKLYYQKNSII</sequence>
<dbReference type="GeneID" id="9951292"/>
<accession>A0A1S0TJ94</accession>
<protein>
    <submittedName>
        <fullName evidence="1">Uncharacterized protein</fullName>
    </submittedName>
</protein>
<organism evidence="1">
    <name type="scientific">Loa loa</name>
    <name type="common">Eye worm</name>
    <name type="synonym">Filaria loa</name>
    <dbReference type="NCBI Taxonomy" id="7209"/>
    <lineage>
        <taxon>Eukaryota</taxon>
        <taxon>Metazoa</taxon>
        <taxon>Ecdysozoa</taxon>
        <taxon>Nematoda</taxon>
        <taxon>Chromadorea</taxon>
        <taxon>Rhabditida</taxon>
        <taxon>Spirurina</taxon>
        <taxon>Spiruromorpha</taxon>
        <taxon>Filarioidea</taxon>
        <taxon>Onchocercidae</taxon>
        <taxon>Loa</taxon>
    </lineage>
</organism>
<dbReference type="AlphaFoldDB" id="A0A1S0TJ94"/>
<dbReference type="InParanoid" id="A0A1S0TJ94"/>
<dbReference type="KEGG" id="loa:LOAG_13818"/>
<dbReference type="OrthoDB" id="5801202at2759"/>
<proteinExistence type="predicted"/>
<reference evidence="1" key="1">
    <citation type="submission" date="2012-04" db="EMBL/GenBank/DDBJ databases">
        <title>The Genome Sequence of Loa loa.</title>
        <authorList>
            <consortium name="The Broad Institute Genome Sequencing Platform"/>
            <consortium name="Broad Institute Genome Sequencing Center for Infectious Disease"/>
            <person name="Nutman T.B."/>
            <person name="Fink D.L."/>
            <person name="Russ C."/>
            <person name="Young S."/>
            <person name="Zeng Q."/>
            <person name="Gargeya S."/>
            <person name="Alvarado L."/>
            <person name="Berlin A."/>
            <person name="Chapman S.B."/>
            <person name="Chen Z."/>
            <person name="Freedman E."/>
            <person name="Gellesch M."/>
            <person name="Goldberg J."/>
            <person name="Griggs A."/>
            <person name="Gujja S."/>
            <person name="Heilman E.R."/>
            <person name="Heiman D."/>
            <person name="Howarth C."/>
            <person name="Mehta T."/>
            <person name="Neiman D."/>
            <person name="Pearson M."/>
            <person name="Roberts A."/>
            <person name="Saif S."/>
            <person name="Shea T."/>
            <person name="Shenoy N."/>
            <person name="Sisk P."/>
            <person name="Stolte C."/>
            <person name="Sykes S."/>
            <person name="White J."/>
            <person name="Yandava C."/>
            <person name="Haas B."/>
            <person name="Henn M.R."/>
            <person name="Nusbaum C."/>
            <person name="Birren B."/>
        </authorList>
    </citation>
    <scope>NUCLEOTIDE SEQUENCE [LARGE SCALE GENOMIC DNA]</scope>
</reference>
<dbReference type="EMBL" id="JH712399">
    <property type="protein sequence ID" value="EFO14698.1"/>
    <property type="molecule type" value="Genomic_DNA"/>
</dbReference>
<dbReference type="CTD" id="9951292"/>
<evidence type="ECO:0000313" key="1">
    <source>
        <dbReference type="EMBL" id="EFO14698.1"/>
    </source>
</evidence>